<dbReference type="EMBL" id="MCBS01022617">
    <property type="protein sequence ID" value="RKF76604.1"/>
    <property type="molecule type" value="Genomic_DNA"/>
</dbReference>
<evidence type="ECO:0000313" key="1">
    <source>
        <dbReference type="EMBL" id="RKF76604.1"/>
    </source>
</evidence>
<accession>A0A420IPZ9</accession>
<comment type="caution">
    <text evidence="1">The sequence shown here is derived from an EMBL/GenBank/DDBJ whole genome shotgun (WGS) entry which is preliminary data.</text>
</comment>
<gene>
    <name evidence="1" type="ORF">GcM1_226083</name>
</gene>
<sequence length="78" mass="8908">MLSVTIVRCYEYVNEDEDESYGKAILRIAILFATIYFPGVSFEEDTTKSNNPEGMRLGMKGKWTHNLLLITRALTCQT</sequence>
<reference evidence="1 2" key="1">
    <citation type="journal article" date="2018" name="BMC Genomics">
        <title>Comparative genome analyses reveal sequence features reflecting distinct modes of host-adaptation between dicot and monocot powdery mildew.</title>
        <authorList>
            <person name="Wu Y."/>
            <person name="Ma X."/>
            <person name="Pan Z."/>
            <person name="Kale S.D."/>
            <person name="Song Y."/>
            <person name="King H."/>
            <person name="Zhang Q."/>
            <person name="Presley C."/>
            <person name="Deng X."/>
            <person name="Wei C.I."/>
            <person name="Xiao S."/>
        </authorList>
    </citation>
    <scope>NUCLEOTIDE SEQUENCE [LARGE SCALE GENOMIC DNA]</scope>
    <source>
        <strain evidence="1">UMSG1</strain>
    </source>
</reference>
<name>A0A420IPZ9_9PEZI</name>
<protein>
    <submittedName>
        <fullName evidence="1">Uncharacterized protein</fullName>
    </submittedName>
</protein>
<evidence type="ECO:0000313" key="2">
    <source>
        <dbReference type="Proteomes" id="UP000285326"/>
    </source>
</evidence>
<organism evidence="1 2">
    <name type="scientific">Golovinomyces cichoracearum</name>
    <dbReference type="NCBI Taxonomy" id="62708"/>
    <lineage>
        <taxon>Eukaryota</taxon>
        <taxon>Fungi</taxon>
        <taxon>Dikarya</taxon>
        <taxon>Ascomycota</taxon>
        <taxon>Pezizomycotina</taxon>
        <taxon>Leotiomycetes</taxon>
        <taxon>Erysiphales</taxon>
        <taxon>Erysiphaceae</taxon>
        <taxon>Golovinomyces</taxon>
    </lineage>
</organism>
<dbReference type="Proteomes" id="UP000285326">
    <property type="component" value="Unassembled WGS sequence"/>
</dbReference>
<dbReference type="AlphaFoldDB" id="A0A420IPZ9"/>
<proteinExistence type="predicted"/>